<gene>
    <name evidence="2" type="ORF">E5L68_004885</name>
</gene>
<evidence type="ECO:0000313" key="3">
    <source>
        <dbReference type="Proteomes" id="UP001517367"/>
    </source>
</evidence>
<feature type="chain" id="PRO_5046010192" description="Lipoprotein" evidence="1">
    <location>
        <begin position="24"/>
        <end position="155"/>
    </location>
</feature>
<protein>
    <recommendedName>
        <fullName evidence="4">Lipoprotein</fullName>
    </recommendedName>
</protein>
<dbReference type="EMBL" id="SRMP02000005">
    <property type="protein sequence ID" value="MFN0290712.1"/>
    <property type="molecule type" value="Genomic_DNA"/>
</dbReference>
<comment type="caution">
    <text evidence="2">The sequence shown here is derived from an EMBL/GenBank/DDBJ whole genome shotgun (WGS) entry which is preliminary data.</text>
</comment>
<dbReference type="Proteomes" id="UP001517367">
    <property type="component" value="Unassembled WGS sequence"/>
</dbReference>
<keyword evidence="1" id="KW-0732">Signal</keyword>
<reference evidence="2 3" key="1">
    <citation type="submission" date="2024-12" db="EMBL/GenBank/DDBJ databases">
        <authorList>
            <person name="Hu S."/>
        </authorList>
    </citation>
    <scope>NUCLEOTIDE SEQUENCE [LARGE SCALE GENOMIC DNA]</scope>
    <source>
        <strain evidence="2 3">P-25</strain>
    </source>
</reference>
<proteinExistence type="predicted"/>
<evidence type="ECO:0000256" key="1">
    <source>
        <dbReference type="SAM" id="SignalP"/>
    </source>
</evidence>
<keyword evidence="3" id="KW-1185">Reference proteome</keyword>
<sequence>MKLKHLACAFLALPLAYSCSQSGSNQSANDKANVVDTITQCYTSAFEGDSALLKLKITDSTKVEGDLVIRYAHKPKNEGIVRGEFKGDTLYVDYSFKVGEGSNEFSNPLAFLKTGSNLKMGVGVIETTLGRSYFVKGKPINFEKGKFDFSLTECK</sequence>
<dbReference type="PROSITE" id="PS51257">
    <property type="entry name" value="PROKAR_LIPOPROTEIN"/>
    <property type="match status" value="1"/>
</dbReference>
<name>A0ABW9JIF1_9SPHI</name>
<evidence type="ECO:0000313" key="2">
    <source>
        <dbReference type="EMBL" id="MFN0290712.1"/>
    </source>
</evidence>
<organism evidence="2 3">
    <name type="scientific">Pedobacter helvus</name>
    <dbReference type="NCBI Taxonomy" id="2563444"/>
    <lineage>
        <taxon>Bacteria</taxon>
        <taxon>Pseudomonadati</taxon>
        <taxon>Bacteroidota</taxon>
        <taxon>Sphingobacteriia</taxon>
        <taxon>Sphingobacteriales</taxon>
        <taxon>Sphingobacteriaceae</taxon>
        <taxon>Pedobacter</taxon>
    </lineage>
</organism>
<dbReference type="RefSeq" id="WP_138729933.1">
    <property type="nucleotide sequence ID" value="NZ_SRMP02000005.1"/>
</dbReference>
<feature type="signal peptide" evidence="1">
    <location>
        <begin position="1"/>
        <end position="23"/>
    </location>
</feature>
<accession>A0ABW9JIF1</accession>
<evidence type="ECO:0008006" key="4">
    <source>
        <dbReference type="Google" id="ProtNLM"/>
    </source>
</evidence>